<gene>
    <name evidence="1" type="primary">n058L</name>
    <name evidence="1" type="ORF">FR483_n058L</name>
</gene>
<dbReference type="Proteomes" id="UP000204095">
    <property type="component" value="Segment"/>
</dbReference>
<organismHost>
    <name type="scientific">Paramecium bursaria</name>
    <dbReference type="NCBI Taxonomy" id="74790"/>
</organismHost>
<protein>
    <submittedName>
        <fullName evidence="1">Uncharacterized protein n058L</fullName>
    </submittedName>
</protein>
<dbReference type="RefSeq" id="YP_001425690.1">
    <property type="nucleotide sequence ID" value="NC_008603.1"/>
</dbReference>
<name>A7J6B2_PBCVF</name>
<sequence length="85" mass="9222">MVADIGRGVVIAFPPLLIGNWPLKLLTAIDEFISNITGVHTLFPVAFKFDAETPARVTFVAFVKLYVRIVVLLPGSFPAVIPNVS</sequence>
<dbReference type="GeneID" id="5470046"/>
<proteinExistence type="predicted"/>
<evidence type="ECO:0000313" key="1">
    <source>
        <dbReference type="EMBL" id="ABT15343.1"/>
    </source>
</evidence>
<dbReference type="KEGG" id="vg:5470046"/>
<dbReference type="EMBL" id="DQ890022">
    <property type="protein sequence ID" value="ABT15343.1"/>
    <property type="molecule type" value="Genomic_DNA"/>
</dbReference>
<evidence type="ECO:0000313" key="2">
    <source>
        <dbReference type="Proteomes" id="UP000204095"/>
    </source>
</evidence>
<organism evidence="1 2">
    <name type="scientific">Paramecium bursaria Chlorella virus FR483</name>
    <name type="common">PBCV-FR483</name>
    <dbReference type="NCBI Taxonomy" id="399781"/>
    <lineage>
        <taxon>Viruses</taxon>
        <taxon>Varidnaviria</taxon>
        <taxon>Bamfordvirae</taxon>
        <taxon>Nucleocytoviricota</taxon>
        <taxon>Megaviricetes</taxon>
        <taxon>Algavirales</taxon>
        <taxon>Phycodnaviridae</taxon>
        <taxon>Chlorovirus</taxon>
        <taxon>Chlorovirus conductrix</taxon>
        <taxon>Paramecium bursaria Chlorella virus A1</taxon>
    </lineage>
</organism>
<reference evidence="1 2" key="1">
    <citation type="journal article" date="2007" name="Virology">
        <title>Sequence and annotation of the 314-kb MT325 and the 321-kb FR483 viruses that infect Chlorella Pbi.</title>
        <authorList>
            <person name="Fitzgerald L.A."/>
            <person name="Graves M.V."/>
            <person name="Li X."/>
            <person name="Feldblyum T."/>
            <person name="Hartigan J."/>
            <person name="Van Etten J.L."/>
        </authorList>
    </citation>
    <scope>NUCLEOTIDE SEQUENCE [LARGE SCALE GENOMIC DNA]</scope>
    <source>
        <strain evidence="1 2">FR483</strain>
    </source>
</reference>
<accession>A7J6B2</accession>